<dbReference type="InterPro" id="IPR029063">
    <property type="entry name" value="SAM-dependent_MTases_sf"/>
</dbReference>
<name>R7ZWB7_9BACT</name>
<organism evidence="1 2">
    <name type="scientific">Lunatimonas lonarensis</name>
    <dbReference type="NCBI Taxonomy" id="1232681"/>
    <lineage>
        <taxon>Bacteria</taxon>
        <taxon>Pseudomonadati</taxon>
        <taxon>Bacteroidota</taxon>
        <taxon>Cytophagia</taxon>
        <taxon>Cytophagales</taxon>
        <taxon>Cyclobacteriaceae</taxon>
    </lineage>
</organism>
<gene>
    <name evidence="1" type="ORF">ADIS_1176</name>
</gene>
<protein>
    <recommendedName>
        <fullName evidence="3">Class I SAM-dependent methyltransferase</fullName>
    </recommendedName>
</protein>
<accession>R7ZWB7</accession>
<comment type="caution">
    <text evidence="1">The sequence shown here is derived from an EMBL/GenBank/DDBJ whole genome shotgun (WGS) entry which is preliminary data.</text>
</comment>
<dbReference type="SUPFAM" id="SSF53335">
    <property type="entry name" value="S-adenosyl-L-methionine-dependent methyltransferases"/>
    <property type="match status" value="1"/>
</dbReference>
<evidence type="ECO:0000313" key="2">
    <source>
        <dbReference type="Proteomes" id="UP000013909"/>
    </source>
</evidence>
<dbReference type="EMBL" id="AQHR01000040">
    <property type="protein sequence ID" value="EON78313.1"/>
    <property type="molecule type" value="Genomic_DNA"/>
</dbReference>
<evidence type="ECO:0000313" key="1">
    <source>
        <dbReference type="EMBL" id="EON78313.1"/>
    </source>
</evidence>
<proteinExistence type="predicted"/>
<dbReference type="STRING" id="1232681.ADIS_1176"/>
<dbReference type="Gene3D" id="3.40.50.150">
    <property type="entry name" value="Vaccinia Virus protein VP39"/>
    <property type="match status" value="1"/>
</dbReference>
<dbReference type="Proteomes" id="UP000013909">
    <property type="component" value="Unassembled WGS sequence"/>
</dbReference>
<evidence type="ECO:0008006" key="3">
    <source>
        <dbReference type="Google" id="ProtNLM"/>
    </source>
</evidence>
<dbReference type="Pfam" id="PF13578">
    <property type="entry name" value="Methyltransf_24"/>
    <property type="match status" value="1"/>
</dbReference>
<keyword evidence="2" id="KW-1185">Reference proteome</keyword>
<reference evidence="1 2" key="1">
    <citation type="submission" date="2013-02" db="EMBL/GenBank/DDBJ databases">
        <title>A novel strain isolated from Lonar lake, Maharashtra, India.</title>
        <authorList>
            <person name="Singh A."/>
        </authorList>
    </citation>
    <scope>NUCLEOTIDE SEQUENCE [LARGE SCALE GENOMIC DNA]</scope>
    <source>
        <strain evidence="1 2">AK24</strain>
    </source>
</reference>
<sequence>MGYIAFGYLVYFFLRVDHHSLHSPKSFEMYRFLRNHQSINREGNPTIEARRKLLRKDSSIVQVVDLGAGSKRFAGRARSVKQWARVSSSSLSHNLLFQGLSLLTPRRTMVELGTCLGINTAYLAEVCLGKIHSFEGADALLGIAEQTLGRYSQVSLIPGNIDHSLPRFLSSSGKIDFCLLDANHTYEATIRYARSIWPHLHEDSVLVVSDIHWSPGMAKAWREILEFPGVSLSMDFFECGAVFLKPGLMMEKLVLYYPR</sequence>
<dbReference type="AlphaFoldDB" id="R7ZWB7"/>